<evidence type="ECO:0000313" key="7">
    <source>
        <dbReference type="Proteomes" id="UP001595847"/>
    </source>
</evidence>
<keyword evidence="1" id="KW-0805">Transcription regulation</keyword>
<dbReference type="PANTHER" id="PTHR30136">
    <property type="entry name" value="HELIX-TURN-HELIX TRANSCRIPTIONAL REGULATOR, ICLR FAMILY"/>
    <property type="match status" value="1"/>
</dbReference>
<dbReference type="Gene3D" id="3.30.450.40">
    <property type="match status" value="1"/>
</dbReference>
<dbReference type="InterPro" id="IPR005471">
    <property type="entry name" value="Tscrpt_reg_IclR_N"/>
</dbReference>
<keyword evidence="3" id="KW-0804">Transcription</keyword>
<dbReference type="InterPro" id="IPR014757">
    <property type="entry name" value="Tscrpt_reg_IclR_C"/>
</dbReference>
<reference evidence="7" key="1">
    <citation type="journal article" date="2019" name="Int. J. Syst. Evol. Microbiol.">
        <title>The Global Catalogue of Microorganisms (GCM) 10K type strain sequencing project: providing services to taxonomists for standard genome sequencing and annotation.</title>
        <authorList>
            <consortium name="The Broad Institute Genomics Platform"/>
            <consortium name="The Broad Institute Genome Sequencing Center for Infectious Disease"/>
            <person name="Wu L."/>
            <person name="Ma J."/>
        </authorList>
    </citation>
    <scope>NUCLEOTIDE SEQUENCE [LARGE SCALE GENOMIC DNA]</scope>
    <source>
        <strain evidence="7">TBRC 1826</strain>
    </source>
</reference>
<evidence type="ECO:0000256" key="1">
    <source>
        <dbReference type="ARBA" id="ARBA00023015"/>
    </source>
</evidence>
<gene>
    <name evidence="6" type="ORF">ACFOVU_28560</name>
</gene>
<protein>
    <submittedName>
        <fullName evidence="6">IclR family transcriptional regulator</fullName>
    </submittedName>
</protein>
<dbReference type="Pfam" id="PF01614">
    <property type="entry name" value="IclR_C"/>
    <property type="match status" value="1"/>
</dbReference>
<evidence type="ECO:0000313" key="6">
    <source>
        <dbReference type="EMBL" id="MFC3999899.1"/>
    </source>
</evidence>
<evidence type="ECO:0000256" key="3">
    <source>
        <dbReference type="ARBA" id="ARBA00023163"/>
    </source>
</evidence>
<dbReference type="PROSITE" id="PS51077">
    <property type="entry name" value="HTH_ICLR"/>
    <property type="match status" value="1"/>
</dbReference>
<dbReference type="SUPFAM" id="SSF46785">
    <property type="entry name" value="Winged helix' DNA-binding domain"/>
    <property type="match status" value="1"/>
</dbReference>
<dbReference type="InterPro" id="IPR050707">
    <property type="entry name" value="HTH_MetabolicPath_Reg"/>
</dbReference>
<feature type="domain" description="IclR-ED" evidence="5">
    <location>
        <begin position="76"/>
        <end position="255"/>
    </location>
</feature>
<dbReference type="Pfam" id="PF09339">
    <property type="entry name" value="HTH_IclR"/>
    <property type="match status" value="1"/>
</dbReference>
<name>A0ABV8FWS8_9ACTN</name>
<dbReference type="SUPFAM" id="SSF55781">
    <property type="entry name" value="GAF domain-like"/>
    <property type="match status" value="1"/>
</dbReference>
<comment type="caution">
    <text evidence="6">The sequence shown here is derived from an EMBL/GenBank/DDBJ whole genome shotgun (WGS) entry which is preliminary data.</text>
</comment>
<dbReference type="SMART" id="SM00346">
    <property type="entry name" value="HTH_ICLR"/>
    <property type="match status" value="1"/>
</dbReference>
<dbReference type="InterPro" id="IPR029016">
    <property type="entry name" value="GAF-like_dom_sf"/>
</dbReference>
<keyword evidence="2" id="KW-0238">DNA-binding</keyword>
<accession>A0ABV8FWS8</accession>
<proteinExistence type="predicted"/>
<dbReference type="PANTHER" id="PTHR30136:SF24">
    <property type="entry name" value="HTH-TYPE TRANSCRIPTIONAL REPRESSOR ALLR"/>
    <property type="match status" value="1"/>
</dbReference>
<dbReference type="InterPro" id="IPR036388">
    <property type="entry name" value="WH-like_DNA-bd_sf"/>
</dbReference>
<keyword evidence="7" id="KW-1185">Reference proteome</keyword>
<dbReference type="Proteomes" id="UP001595847">
    <property type="component" value="Unassembled WGS sequence"/>
</dbReference>
<sequence length="255" mass="26302">MSSRTPDGSDTSAGNSVGKTVRVLAALGRLGGFGRLTEIADAAGVPKASTHRILATLIAEGFVTADGTRRYGPGTGLRALAANIAANEQHGIEAVLQRLQAQVGHTVHLAVPSGDQATITYVADAGRIFQIAWHVGMRLPLHATALGKAILAHLDPDETDDIIGRTGLPALTEQTVTDPLRLRAHLAQVRERGYAADHGESDDVLCTIAAPVLSDEGRPLGAVSIAALAPLIPPGGLEGLAPAVREAAADVARRS</sequence>
<dbReference type="RefSeq" id="WP_378538569.1">
    <property type="nucleotide sequence ID" value="NZ_JBHSBH010000022.1"/>
</dbReference>
<dbReference type="EMBL" id="JBHSBH010000022">
    <property type="protein sequence ID" value="MFC3999899.1"/>
    <property type="molecule type" value="Genomic_DNA"/>
</dbReference>
<dbReference type="InterPro" id="IPR036390">
    <property type="entry name" value="WH_DNA-bd_sf"/>
</dbReference>
<evidence type="ECO:0000259" key="5">
    <source>
        <dbReference type="PROSITE" id="PS51078"/>
    </source>
</evidence>
<feature type="domain" description="HTH iclR-type" evidence="4">
    <location>
        <begin position="14"/>
        <end position="75"/>
    </location>
</feature>
<evidence type="ECO:0000259" key="4">
    <source>
        <dbReference type="PROSITE" id="PS51077"/>
    </source>
</evidence>
<evidence type="ECO:0000256" key="2">
    <source>
        <dbReference type="ARBA" id="ARBA00023125"/>
    </source>
</evidence>
<dbReference type="Gene3D" id="1.10.10.10">
    <property type="entry name" value="Winged helix-like DNA-binding domain superfamily/Winged helix DNA-binding domain"/>
    <property type="match status" value="1"/>
</dbReference>
<dbReference type="PROSITE" id="PS51078">
    <property type="entry name" value="ICLR_ED"/>
    <property type="match status" value="1"/>
</dbReference>
<organism evidence="6 7">
    <name type="scientific">Nocardiopsis sediminis</name>
    <dbReference type="NCBI Taxonomy" id="1778267"/>
    <lineage>
        <taxon>Bacteria</taxon>
        <taxon>Bacillati</taxon>
        <taxon>Actinomycetota</taxon>
        <taxon>Actinomycetes</taxon>
        <taxon>Streptosporangiales</taxon>
        <taxon>Nocardiopsidaceae</taxon>
        <taxon>Nocardiopsis</taxon>
    </lineage>
</organism>